<reference evidence="9" key="1">
    <citation type="submission" date="2021-12" db="EMBL/GenBank/DDBJ databases">
        <authorList>
            <person name="King R."/>
        </authorList>
    </citation>
    <scope>NUCLEOTIDE SEQUENCE</scope>
</reference>
<evidence type="ECO:0000256" key="4">
    <source>
        <dbReference type="ARBA" id="ARBA00038012"/>
    </source>
</evidence>
<dbReference type="InterPro" id="IPR025202">
    <property type="entry name" value="PLD-like_dom"/>
</dbReference>
<accession>A0ABN8B856</accession>
<feature type="domain" description="Phospholipase D-like" evidence="8">
    <location>
        <begin position="74"/>
        <end position="201"/>
    </location>
</feature>
<evidence type="ECO:0000256" key="7">
    <source>
        <dbReference type="SAM" id="Phobius"/>
    </source>
</evidence>
<dbReference type="Pfam" id="PF13091">
    <property type="entry name" value="PLDc_2"/>
    <property type="match status" value="1"/>
</dbReference>
<name>A0ABN8B856_CHISP</name>
<evidence type="ECO:0000313" key="9">
    <source>
        <dbReference type="EMBL" id="CAH0405761.1"/>
    </source>
</evidence>
<evidence type="ECO:0000256" key="1">
    <source>
        <dbReference type="ARBA" id="ARBA00022801"/>
    </source>
</evidence>
<evidence type="ECO:0000313" key="10">
    <source>
        <dbReference type="Proteomes" id="UP001153292"/>
    </source>
</evidence>
<evidence type="ECO:0000256" key="3">
    <source>
        <dbReference type="ARBA" id="ARBA00023098"/>
    </source>
</evidence>
<proteinExistence type="inferred from homology"/>
<protein>
    <recommendedName>
        <fullName evidence="5">Mitochondrial cardiolipin hydrolase</fullName>
    </recommendedName>
    <alternativeName>
        <fullName evidence="6">Mitochondrial phospholipase</fullName>
    </alternativeName>
</protein>
<dbReference type="Gene3D" id="3.30.870.10">
    <property type="entry name" value="Endonuclease Chain A"/>
    <property type="match status" value="1"/>
</dbReference>
<keyword evidence="7" id="KW-0472">Membrane</keyword>
<evidence type="ECO:0000256" key="2">
    <source>
        <dbReference type="ARBA" id="ARBA00022963"/>
    </source>
</evidence>
<dbReference type="PANTHER" id="PTHR43856">
    <property type="entry name" value="CARDIOLIPIN HYDROLASE"/>
    <property type="match status" value="1"/>
</dbReference>
<dbReference type="InterPro" id="IPR051406">
    <property type="entry name" value="PLD_domain"/>
</dbReference>
<feature type="transmembrane region" description="Helical" evidence="7">
    <location>
        <begin position="6"/>
        <end position="25"/>
    </location>
</feature>
<dbReference type="EMBL" id="OU963898">
    <property type="protein sequence ID" value="CAH0405761.1"/>
    <property type="molecule type" value="Genomic_DNA"/>
</dbReference>
<evidence type="ECO:0000256" key="6">
    <source>
        <dbReference type="ARBA" id="ARBA00043167"/>
    </source>
</evidence>
<keyword evidence="7" id="KW-1133">Transmembrane helix</keyword>
<keyword evidence="3" id="KW-0443">Lipid metabolism</keyword>
<evidence type="ECO:0000256" key="5">
    <source>
        <dbReference type="ARBA" id="ARBA00040549"/>
    </source>
</evidence>
<dbReference type="SUPFAM" id="SSF56024">
    <property type="entry name" value="Phospholipase D/nuclease"/>
    <property type="match status" value="1"/>
</dbReference>
<keyword evidence="10" id="KW-1185">Reference proteome</keyword>
<organism evidence="9 10">
    <name type="scientific">Chilo suppressalis</name>
    <name type="common">Asiatic rice borer moth</name>
    <dbReference type="NCBI Taxonomy" id="168631"/>
    <lineage>
        <taxon>Eukaryota</taxon>
        <taxon>Metazoa</taxon>
        <taxon>Ecdysozoa</taxon>
        <taxon>Arthropoda</taxon>
        <taxon>Hexapoda</taxon>
        <taxon>Insecta</taxon>
        <taxon>Pterygota</taxon>
        <taxon>Neoptera</taxon>
        <taxon>Endopterygota</taxon>
        <taxon>Lepidoptera</taxon>
        <taxon>Glossata</taxon>
        <taxon>Ditrysia</taxon>
        <taxon>Pyraloidea</taxon>
        <taxon>Crambidae</taxon>
        <taxon>Crambinae</taxon>
        <taxon>Chilo</taxon>
    </lineage>
</organism>
<sequence>MSLYTGYCQTFVLIFAFALASKYYYNNYYTKNRKQTKKEIHEVIMFSHGTGVLKKSKYSRCMITQSMDRLLFYLSTPRYSLDICMYVFTNLDLANAIIKLHYKGVKIRMIIDADMAYCSGSNVKRLEKLGVPVRWMKSTNLMHHKFCLIDTQSGDADTTSLFIGGSLNWTNQALHGNWEDVLVTSQEEIVCQYKAEYERLWSMFRPVIDLL</sequence>
<keyword evidence="7" id="KW-0812">Transmembrane</keyword>
<evidence type="ECO:0000259" key="8">
    <source>
        <dbReference type="Pfam" id="PF13091"/>
    </source>
</evidence>
<gene>
    <name evidence="9" type="ORF">CHILSU_LOCUS9129</name>
</gene>
<dbReference type="Proteomes" id="UP001153292">
    <property type="component" value="Chromosome 5"/>
</dbReference>
<comment type="similarity">
    <text evidence="4">Belongs to the phospholipase D family. MitoPLD/Zucchini subfamily.</text>
</comment>
<dbReference type="PANTHER" id="PTHR43856:SF1">
    <property type="entry name" value="MITOCHONDRIAL CARDIOLIPIN HYDROLASE"/>
    <property type="match status" value="1"/>
</dbReference>
<keyword evidence="2" id="KW-0442">Lipid degradation</keyword>
<keyword evidence="1" id="KW-0378">Hydrolase</keyword>